<evidence type="ECO:0000313" key="2">
    <source>
        <dbReference type="Proteomes" id="UP000178526"/>
    </source>
</evidence>
<dbReference type="InterPro" id="IPR014998">
    <property type="entry name" value="DUF1848"/>
</dbReference>
<proteinExistence type="predicted"/>
<sequence length="236" mass="27048">MTRLKEFPSEDVHSIVIWTKNPANLIKLKELRDTLEGYDQIYLHLSITGMGGTVLEPNIPEWKEVVKLLQELIKFVKGAKRFSWRFDPVVYLEKNGEEFTNYPVFSEILPYMAELGITVCRTSFLSPYKKVIKRLGIAGFKIVSISQERIKEIFDELSQKGRDYGVTLLYCSMDDFEVSSCIDGRLLTELHPAKKVCDLKKDKGQRARCGCTESLDIGWYSMKCLNGCLYCYATPA</sequence>
<dbReference type="Proteomes" id="UP000178526">
    <property type="component" value="Unassembled WGS sequence"/>
</dbReference>
<reference evidence="1 2" key="1">
    <citation type="journal article" date="2016" name="Nat. Commun.">
        <title>Thousands of microbial genomes shed light on interconnected biogeochemical processes in an aquifer system.</title>
        <authorList>
            <person name="Anantharaman K."/>
            <person name="Brown C.T."/>
            <person name="Hug L.A."/>
            <person name="Sharon I."/>
            <person name="Castelle C.J."/>
            <person name="Probst A.J."/>
            <person name="Thomas B.C."/>
            <person name="Singh A."/>
            <person name="Wilkins M.J."/>
            <person name="Karaoz U."/>
            <person name="Brodie E.L."/>
            <person name="Williams K.H."/>
            <person name="Hubbard S.S."/>
            <person name="Banfield J.F."/>
        </authorList>
    </citation>
    <scope>NUCLEOTIDE SEQUENCE [LARGE SCALE GENOMIC DNA]</scope>
</reference>
<dbReference type="AlphaFoldDB" id="A0A1F7R9C3"/>
<evidence type="ECO:0008006" key="3">
    <source>
        <dbReference type="Google" id="ProtNLM"/>
    </source>
</evidence>
<evidence type="ECO:0000313" key="1">
    <source>
        <dbReference type="EMBL" id="OGL38165.1"/>
    </source>
</evidence>
<protein>
    <recommendedName>
        <fullName evidence="3">DNA photolyase</fullName>
    </recommendedName>
</protein>
<comment type="caution">
    <text evidence="1">The sequence shown here is derived from an EMBL/GenBank/DDBJ whole genome shotgun (WGS) entry which is preliminary data.</text>
</comment>
<organism evidence="1 2">
    <name type="scientific">Candidatus Schekmanbacteria bacterium GWA2_38_11</name>
    <dbReference type="NCBI Taxonomy" id="1817876"/>
    <lineage>
        <taxon>Bacteria</taxon>
        <taxon>Candidatus Schekmaniibacteriota</taxon>
    </lineage>
</organism>
<dbReference type="EMBL" id="MGDB01000155">
    <property type="protein sequence ID" value="OGL38165.1"/>
    <property type="molecule type" value="Genomic_DNA"/>
</dbReference>
<gene>
    <name evidence="1" type="ORF">A2042_05425</name>
</gene>
<name>A0A1F7R9C3_9BACT</name>
<dbReference type="Pfam" id="PF08902">
    <property type="entry name" value="DUF1848"/>
    <property type="match status" value="1"/>
</dbReference>
<accession>A0A1F7R9C3</accession>